<evidence type="ECO:0000256" key="8">
    <source>
        <dbReference type="ARBA" id="ARBA00023125"/>
    </source>
</evidence>
<keyword evidence="2" id="KW-0547">Nucleotide-binding</keyword>
<keyword evidence="9" id="KW-0234">DNA repair</keyword>
<evidence type="ECO:0000256" key="2">
    <source>
        <dbReference type="ARBA" id="ARBA00022741"/>
    </source>
</evidence>
<dbReference type="Pfam" id="PF12705">
    <property type="entry name" value="PDDEXK_1"/>
    <property type="match status" value="1"/>
</dbReference>
<feature type="coiled-coil region" evidence="14">
    <location>
        <begin position="477"/>
        <end position="504"/>
    </location>
</feature>
<evidence type="ECO:0000256" key="1">
    <source>
        <dbReference type="ARBA" id="ARBA00022722"/>
    </source>
</evidence>
<keyword evidence="14" id="KW-0175">Coiled coil</keyword>
<dbReference type="InterPro" id="IPR014016">
    <property type="entry name" value="UvrD-like_ATP-bd"/>
</dbReference>
<evidence type="ECO:0000256" key="10">
    <source>
        <dbReference type="ARBA" id="ARBA00023235"/>
    </source>
</evidence>
<keyword evidence="1" id="KW-0540">Nuclease</keyword>
<dbReference type="EC" id="5.6.2.4" evidence="12"/>
<keyword evidence="5" id="KW-0347">Helicase</keyword>
<dbReference type="InterPro" id="IPR011604">
    <property type="entry name" value="PDDEXK-like_dom_sf"/>
</dbReference>
<dbReference type="InterPro" id="IPR027417">
    <property type="entry name" value="P-loop_NTPase"/>
</dbReference>
<dbReference type="SUPFAM" id="SSF52540">
    <property type="entry name" value="P-loop containing nucleoside triphosphate hydrolases"/>
    <property type="match status" value="1"/>
</dbReference>
<evidence type="ECO:0000256" key="11">
    <source>
        <dbReference type="ARBA" id="ARBA00034617"/>
    </source>
</evidence>
<keyword evidence="8" id="KW-0238">DNA-binding</keyword>
<dbReference type="InterPro" id="IPR038726">
    <property type="entry name" value="PDDEXK_AddAB-type"/>
</dbReference>
<evidence type="ECO:0000313" key="17">
    <source>
        <dbReference type="EMBL" id="VAX26476.1"/>
    </source>
</evidence>
<evidence type="ECO:0000256" key="12">
    <source>
        <dbReference type="ARBA" id="ARBA00034808"/>
    </source>
</evidence>
<dbReference type="GO" id="GO:0003677">
    <property type="term" value="F:DNA binding"/>
    <property type="evidence" value="ECO:0007669"/>
    <property type="project" value="UniProtKB-KW"/>
</dbReference>
<dbReference type="GO" id="GO:0000725">
    <property type="term" value="P:recombinational repair"/>
    <property type="evidence" value="ECO:0007669"/>
    <property type="project" value="TreeGrafter"/>
</dbReference>
<dbReference type="InterPro" id="IPR000212">
    <property type="entry name" value="DNA_helicase_UvrD/REP"/>
</dbReference>
<dbReference type="GO" id="GO:0009338">
    <property type="term" value="C:exodeoxyribonuclease V complex"/>
    <property type="evidence" value="ECO:0007669"/>
    <property type="project" value="TreeGrafter"/>
</dbReference>
<keyword evidence="6" id="KW-0269">Exonuclease</keyword>
<keyword evidence="3" id="KW-0227">DNA damage</keyword>
<keyword evidence="4" id="KW-0378">Hydrolase</keyword>
<evidence type="ECO:0000256" key="5">
    <source>
        <dbReference type="ARBA" id="ARBA00022806"/>
    </source>
</evidence>
<dbReference type="Gene3D" id="1.10.3170.10">
    <property type="entry name" value="Recbcd, chain B, domain 2"/>
    <property type="match status" value="1"/>
</dbReference>
<sequence length="916" mass="102957">MQKIPPPILEWLNSLENTAISLLEIHPEGRKIETLLETARICFRSIGKQGDEEGATTALSESSIQQLQNGKVSQVKGWEEEEFKTAQNLIKIAQQLLRVDETRVRLLCELLKPFVGLFHEKARQEAWVSFDALLVKARDLLRDHPSVRENLKQRFQAILIDEFQDTDPVQYEILLYLAEERGEIAKNWQAVKLAPGKLFVVGDPKQSIYGFRRADIEAYHAVRVLIFGQGGVHCTLSTNFRSHGLILNFVNGIFEKVMIQKAGIQPEYIAIQPPEFEETSEQSENSVLKFRQVSLRLIQITKEKWSADTAKQREGEAIAQWLSEEVLGKVEILGDDGKIRRVKKGDVAILMRTLTGVRHILQPLRRLGIAYWVEGEKHFYRKQVVIDAVNLLRVVADANDKIALVAVLRSSLGGLDDDAIYGLEKKGLLNYRRESALLDVPISDLYAIFSRFHDLAARLPVAEAVSTVFDECALRLLAAASNDGAQALANLKKIEEEVAELSKEETMTFQAVVLSLRAAVDTATDTAESPLAEAGIDAVKVFSIHKAKGLEFPLVILAGCHAVPKPGARDSGSLRYDWSSDLTGLRLGEVRDLNAVFLKEKVRLREIEEEKRLLYVAMTRAREHLMISAAPSEKIKPGSFLSQIETVLAEQGEGILSDSGSGPIKIGDDLISRTVLSEVELEGVAQVLEDRPASEVDDAALAQKWENRFRAYDVLQNKKVFISPTQLKTTDKTTFKRAPAKRKALSQTPTAEISAKLGQLAHRFLETWDFSSDPKNYKGILDSFLNQQGLLNKDMSPEALFEEMDAIFKVFFFSPAYVALSQVKIVDREVPFLMPWQGQVMQGEIDLIYEEAGKLYIADYKTDRIKKTEIQEAAKQYHHQCQIYPEAVRRALQREVAGMKLIFLRLGLFYSVSMDA</sequence>
<dbReference type="InterPro" id="IPR011335">
    <property type="entry name" value="Restrct_endonuc-II-like"/>
</dbReference>
<evidence type="ECO:0000256" key="6">
    <source>
        <dbReference type="ARBA" id="ARBA00022839"/>
    </source>
</evidence>
<feature type="domain" description="UvrD-like helicase ATP-binding" evidence="15">
    <location>
        <begin position="1"/>
        <end position="243"/>
    </location>
</feature>
<dbReference type="InterPro" id="IPR014017">
    <property type="entry name" value="DNA_helicase_UvrD-like_C"/>
</dbReference>
<evidence type="ECO:0000259" key="16">
    <source>
        <dbReference type="PROSITE" id="PS51217"/>
    </source>
</evidence>
<dbReference type="Gene3D" id="1.10.486.10">
    <property type="entry name" value="PCRA, domain 4"/>
    <property type="match status" value="1"/>
</dbReference>
<comment type="catalytic activity">
    <reaction evidence="13">
        <text>ATP + H2O = ADP + phosphate + H(+)</text>
        <dbReference type="Rhea" id="RHEA:13065"/>
        <dbReference type="ChEBI" id="CHEBI:15377"/>
        <dbReference type="ChEBI" id="CHEBI:15378"/>
        <dbReference type="ChEBI" id="CHEBI:30616"/>
        <dbReference type="ChEBI" id="CHEBI:43474"/>
        <dbReference type="ChEBI" id="CHEBI:456216"/>
        <dbReference type="EC" id="5.6.2.4"/>
    </reaction>
</comment>
<dbReference type="Gene3D" id="3.40.50.300">
    <property type="entry name" value="P-loop containing nucleotide triphosphate hydrolases"/>
    <property type="match status" value="3"/>
</dbReference>
<accession>A0A3B1C7G2</accession>
<dbReference type="Pfam" id="PF13361">
    <property type="entry name" value="UvrD_C"/>
    <property type="match status" value="2"/>
</dbReference>
<dbReference type="PANTHER" id="PTHR11070">
    <property type="entry name" value="UVRD / RECB / PCRA DNA HELICASE FAMILY MEMBER"/>
    <property type="match status" value="1"/>
</dbReference>
<dbReference type="PROSITE" id="PS51198">
    <property type="entry name" value="UVRD_HELICASE_ATP_BIND"/>
    <property type="match status" value="1"/>
</dbReference>
<dbReference type="GO" id="GO:0005829">
    <property type="term" value="C:cytosol"/>
    <property type="evidence" value="ECO:0007669"/>
    <property type="project" value="TreeGrafter"/>
</dbReference>
<evidence type="ECO:0000259" key="15">
    <source>
        <dbReference type="PROSITE" id="PS51198"/>
    </source>
</evidence>
<dbReference type="PROSITE" id="PS51217">
    <property type="entry name" value="UVRD_HELICASE_CTER"/>
    <property type="match status" value="1"/>
</dbReference>
<reference evidence="17" key="1">
    <citation type="submission" date="2018-06" db="EMBL/GenBank/DDBJ databases">
        <authorList>
            <person name="Zhirakovskaya E."/>
        </authorList>
    </citation>
    <scope>NUCLEOTIDE SEQUENCE</scope>
</reference>
<evidence type="ECO:0000256" key="7">
    <source>
        <dbReference type="ARBA" id="ARBA00022840"/>
    </source>
</evidence>
<dbReference type="AlphaFoldDB" id="A0A3B1C7G2"/>
<keyword evidence="10" id="KW-0413">Isomerase</keyword>
<dbReference type="PANTHER" id="PTHR11070:SF23">
    <property type="entry name" value="RECBCD ENZYME SUBUNIT RECB"/>
    <property type="match status" value="1"/>
</dbReference>
<protein>
    <recommendedName>
        <fullName evidence="12">DNA 3'-5' helicase</fullName>
        <ecNumber evidence="12">5.6.2.4</ecNumber>
    </recommendedName>
</protein>
<comment type="catalytic activity">
    <reaction evidence="11">
        <text>Couples ATP hydrolysis with the unwinding of duplex DNA by translocating in the 3'-5' direction.</text>
        <dbReference type="EC" id="5.6.2.4"/>
    </reaction>
</comment>
<organism evidence="17">
    <name type="scientific">hydrothermal vent metagenome</name>
    <dbReference type="NCBI Taxonomy" id="652676"/>
    <lineage>
        <taxon>unclassified sequences</taxon>
        <taxon>metagenomes</taxon>
        <taxon>ecological metagenomes</taxon>
    </lineage>
</organism>
<dbReference type="SUPFAM" id="SSF52980">
    <property type="entry name" value="Restriction endonuclease-like"/>
    <property type="match status" value="1"/>
</dbReference>
<dbReference type="GO" id="GO:0043138">
    <property type="term" value="F:3'-5' DNA helicase activity"/>
    <property type="evidence" value="ECO:0007669"/>
    <property type="project" value="UniProtKB-EC"/>
</dbReference>
<gene>
    <name evidence="17" type="ORF">MNBD_NITROSPIRAE01-2144</name>
</gene>
<dbReference type="EMBL" id="UOGF01000013">
    <property type="protein sequence ID" value="VAX26476.1"/>
    <property type="molecule type" value="Genomic_DNA"/>
</dbReference>
<dbReference type="GO" id="GO:0005524">
    <property type="term" value="F:ATP binding"/>
    <property type="evidence" value="ECO:0007669"/>
    <property type="project" value="UniProtKB-KW"/>
</dbReference>
<proteinExistence type="predicted"/>
<keyword evidence="7" id="KW-0067">ATP-binding</keyword>
<dbReference type="GO" id="GO:0004527">
    <property type="term" value="F:exonuclease activity"/>
    <property type="evidence" value="ECO:0007669"/>
    <property type="project" value="UniProtKB-KW"/>
</dbReference>
<evidence type="ECO:0000256" key="9">
    <source>
        <dbReference type="ARBA" id="ARBA00023204"/>
    </source>
</evidence>
<evidence type="ECO:0000256" key="14">
    <source>
        <dbReference type="SAM" id="Coils"/>
    </source>
</evidence>
<evidence type="ECO:0000256" key="3">
    <source>
        <dbReference type="ARBA" id="ARBA00022763"/>
    </source>
</evidence>
<dbReference type="Gene3D" id="3.90.320.10">
    <property type="match status" value="1"/>
</dbReference>
<evidence type="ECO:0000256" key="4">
    <source>
        <dbReference type="ARBA" id="ARBA00022801"/>
    </source>
</evidence>
<feature type="domain" description="UvrD-like helicase C-terminal" evidence="16">
    <location>
        <begin position="278"/>
        <end position="549"/>
    </location>
</feature>
<dbReference type="Pfam" id="PF00580">
    <property type="entry name" value="UvrD-helicase"/>
    <property type="match status" value="1"/>
</dbReference>
<evidence type="ECO:0000256" key="13">
    <source>
        <dbReference type="ARBA" id="ARBA00048988"/>
    </source>
</evidence>
<name>A0A3B1C7G2_9ZZZZ</name>